<evidence type="ECO:0000313" key="3">
    <source>
        <dbReference type="EMBL" id="MBO1927400.1"/>
    </source>
</evidence>
<dbReference type="SUPFAM" id="SSF53098">
    <property type="entry name" value="Ribonuclease H-like"/>
    <property type="match status" value="1"/>
</dbReference>
<dbReference type="Pfam" id="PF22483">
    <property type="entry name" value="Mu-transpos_C_2"/>
    <property type="match status" value="1"/>
</dbReference>
<protein>
    <submittedName>
        <fullName evidence="3">IS21 family transposase</fullName>
    </submittedName>
</protein>
<reference evidence="3 4" key="1">
    <citation type="submission" date="2021-03" db="EMBL/GenBank/DDBJ databases">
        <title>Thiomicrorhabdus sp.nov.,novel sulfur-oxidizing bacteria isolated from coastal sediment.</title>
        <authorList>
            <person name="Liu X."/>
        </authorList>
    </citation>
    <scope>NUCLEOTIDE SEQUENCE [LARGE SCALE GENOMIC DNA]</scope>
    <source>
        <strain evidence="3 4">6S2-11</strain>
    </source>
</reference>
<dbReference type="InterPro" id="IPR054353">
    <property type="entry name" value="IstA-like_C"/>
</dbReference>
<dbReference type="Proteomes" id="UP000664835">
    <property type="component" value="Unassembled WGS sequence"/>
</dbReference>
<dbReference type="InterPro" id="IPR036397">
    <property type="entry name" value="RNaseH_sf"/>
</dbReference>
<evidence type="ECO:0000259" key="2">
    <source>
        <dbReference type="PROSITE" id="PS50994"/>
    </source>
</evidence>
<sequence>MSNLKLDIRQAQDILRLYFDSQFSFRKISLAKNVSRKAVSRIVERFRGSGLVWSQVDKEDLSIIEDILFPSIQKNMTTYRPMPNMADVFEELKTKGATREALHKEYLAQHPNGLSYSRFCTHLREFKKRLPRSLRMIHLAGEKVFVDYAGPTIPVRLSGVETRQAQIFVGVLGASNYIYAEAAWSQKREDWISSHVRMFEHFGGVPMMVVCDNLKAGVSKASRKAPVVQADYADMAFHYGTSIFPARAYQPKDKSKAEGGVLIIERWILFRIRKLVFTSLEQLNKKIADLLKDVNSRPFKKLPGNRIDAFERLDKPALTPLPSTAYVYRKFKKAIVDQSYHIEVDGHYYSVPHPLVRRRVEVIYSANTVEILHQGKRVASHPRSYQHGVPSTLKEHMPKEHQKFLFALDDILPWAESIGEYTVVFVKRVFINPKNHSFNYRNGQRMKALAETFSEERLENSCQIVVQAGGNSIDAVESVLKHNIDFSSPQNESSTFDADFEHSNVRGANYYH</sequence>
<dbReference type="PANTHER" id="PTHR35004:SF8">
    <property type="entry name" value="TRANSPOSASE RV3428C-RELATED"/>
    <property type="match status" value="1"/>
</dbReference>
<evidence type="ECO:0000313" key="4">
    <source>
        <dbReference type="Proteomes" id="UP000664835"/>
    </source>
</evidence>
<organism evidence="3 4">
    <name type="scientific">Thiomicrorhabdus marina</name>
    <dbReference type="NCBI Taxonomy" id="2818442"/>
    <lineage>
        <taxon>Bacteria</taxon>
        <taxon>Pseudomonadati</taxon>
        <taxon>Pseudomonadota</taxon>
        <taxon>Gammaproteobacteria</taxon>
        <taxon>Thiotrichales</taxon>
        <taxon>Piscirickettsiaceae</taxon>
        <taxon>Thiomicrorhabdus</taxon>
    </lineage>
</organism>
<dbReference type="EMBL" id="JAGETV010000011">
    <property type="protein sequence ID" value="MBO1927400.1"/>
    <property type="molecule type" value="Genomic_DNA"/>
</dbReference>
<name>A0ABS3Q6D6_9GAMM</name>
<feature type="domain" description="Integrase catalytic" evidence="2">
    <location>
        <begin position="127"/>
        <end position="317"/>
    </location>
</feature>
<keyword evidence="4" id="KW-1185">Reference proteome</keyword>
<dbReference type="RefSeq" id="WP_208149394.1">
    <property type="nucleotide sequence ID" value="NZ_JAGETV010000011.1"/>
</dbReference>
<comment type="similarity">
    <text evidence="1">Belongs to the transposase IS21/IS408/IS1162 family.</text>
</comment>
<evidence type="ECO:0000256" key="1">
    <source>
        <dbReference type="ARBA" id="ARBA00009277"/>
    </source>
</evidence>
<dbReference type="NCBIfam" id="NF033546">
    <property type="entry name" value="transpos_IS21"/>
    <property type="match status" value="1"/>
</dbReference>
<dbReference type="PROSITE" id="PS50994">
    <property type="entry name" value="INTEGRASE"/>
    <property type="match status" value="1"/>
</dbReference>
<dbReference type="Gene3D" id="3.30.420.10">
    <property type="entry name" value="Ribonuclease H-like superfamily/Ribonuclease H"/>
    <property type="match status" value="1"/>
</dbReference>
<dbReference type="PANTHER" id="PTHR35004">
    <property type="entry name" value="TRANSPOSASE RV3428C-RELATED"/>
    <property type="match status" value="1"/>
</dbReference>
<gene>
    <name evidence="3" type="primary">istA</name>
    <name evidence="3" type="ORF">J3998_07395</name>
</gene>
<dbReference type="Pfam" id="PF00665">
    <property type="entry name" value="rve"/>
    <property type="match status" value="1"/>
</dbReference>
<proteinExistence type="inferred from homology"/>
<accession>A0ABS3Q6D6</accession>
<comment type="caution">
    <text evidence="3">The sequence shown here is derived from an EMBL/GenBank/DDBJ whole genome shotgun (WGS) entry which is preliminary data.</text>
</comment>
<dbReference type="InterPro" id="IPR012337">
    <property type="entry name" value="RNaseH-like_sf"/>
</dbReference>
<dbReference type="InterPro" id="IPR001584">
    <property type="entry name" value="Integrase_cat-core"/>
</dbReference>